<keyword evidence="1" id="KW-0812">Transmembrane</keyword>
<accession>A0ABV7G6Z5</accession>
<feature type="transmembrane region" description="Helical" evidence="1">
    <location>
        <begin position="247"/>
        <end position="266"/>
    </location>
</feature>
<feature type="transmembrane region" description="Helical" evidence="1">
    <location>
        <begin position="114"/>
        <end position="136"/>
    </location>
</feature>
<evidence type="ECO:0000256" key="1">
    <source>
        <dbReference type="SAM" id="Phobius"/>
    </source>
</evidence>
<dbReference type="Proteomes" id="UP001595593">
    <property type="component" value="Unassembled WGS sequence"/>
</dbReference>
<dbReference type="Pfam" id="PF09955">
    <property type="entry name" value="DUF2189"/>
    <property type="match status" value="1"/>
</dbReference>
<name>A0ABV7G6Z5_9PROT</name>
<feature type="transmembrane region" description="Helical" evidence="1">
    <location>
        <begin position="179"/>
        <end position="200"/>
    </location>
</feature>
<gene>
    <name evidence="2" type="ORF">ACFOD4_15305</name>
</gene>
<feature type="transmembrane region" description="Helical" evidence="1">
    <location>
        <begin position="37"/>
        <end position="58"/>
    </location>
</feature>
<dbReference type="InterPro" id="IPR018692">
    <property type="entry name" value="DUF2189"/>
</dbReference>
<evidence type="ECO:0000313" key="3">
    <source>
        <dbReference type="Proteomes" id="UP001595593"/>
    </source>
</evidence>
<keyword evidence="1" id="KW-1133">Transmembrane helix</keyword>
<reference evidence="3" key="1">
    <citation type="journal article" date="2019" name="Int. J. Syst. Evol. Microbiol.">
        <title>The Global Catalogue of Microorganisms (GCM) 10K type strain sequencing project: providing services to taxonomists for standard genome sequencing and annotation.</title>
        <authorList>
            <consortium name="The Broad Institute Genomics Platform"/>
            <consortium name="The Broad Institute Genome Sequencing Center for Infectious Disease"/>
            <person name="Wu L."/>
            <person name="Ma J."/>
        </authorList>
    </citation>
    <scope>NUCLEOTIDE SEQUENCE [LARGE SCALE GENOMIC DNA]</scope>
    <source>
        <strain evidence="3">KCTC 52094</strain>
    </source>
</reference>
<organism evidence="2 3">
    <name type="scientific">Teichococcus globiformis</name>
    <dbReference type="NCBI Taxonomy" id="2307229"/>
    <lineage>
        <taxon>Bacteria</taxon>
        <taxon>Pseudomonadati</taxon>
        <taxon>Pseudomonadota</taxon>
        <taxon>Alphaproteobacteria</taxon>
        <taxon>Acetobacterales</taxon>
        <taxon>Roseomonadaceae</taxon>
        <taxon>Roseomonas</taxon>
    </lineage>
</organism>
<dbReference type="EMBL" id="JBHRTN010000018">
    <property type="protein sequence ID" value="MFC3126431.1"/>
    <property type="molecule type" value="Genomic_DNA"/>
</dbReference>
<comment type="caution">
    <text evidence="2">The sequence shown here is derived from an EMBL/GenBank/DDBJ whole genome shotgun (WGS) entry which is preliminary data.</text>
</comment>
<keyword evidence="3" id="KW-1185">Reference proteome</keyword>
<proteinExistence type="predicted"/>
<keyword evidence="1" id="KW-0472">Membrane</keyword>
<sequence>MTATWTLQRAVAPETPVIRRVGTEAVWEALRLGWRDFLANPTQLIFLAVIYPVVGLLAARAMSGGAVMPLLWPMASGFALIGPVAALGVYELSRRREKGLPVSWRHALDVRHSPALPSILALGLLLVVVFLAWLGVAQLIHGATLGRAPYLPPVADVAALAERAFTTDAGRQMLLWGNLAGFLFAALVLVTTVVSFPLLLDRGAEGRAIDAGTALRTSWRAAAANPVPVALWGLIVAVLLVLGSIPLFVGLAVVLPVLGHGTWHLYRRLVAR</sequence>
<evidence type="ECO:0000313" key="2">
    <source>
        <dbReference type="EMBL" id="MFC3126431.1"/>
    </source>
</evidence>
<feature type="transmembrane region" description="Helical" evidence="1">
    <location>
        <begin position="70"/>
        <end position="93"/>
    </location>
</feature>
<dbReference type="RefSeq" id="WP_379597753.1">
    <property type="nucleotide sequence ID" value="NZ_JBHRTN010000018.1"/>
</dbReference>
<protein>
    <submittedName>
        <fullName evidence="2">DUF2189 domain-containing protein</fullName>
    </submittedName>
</protein>
<feature type="transmembrane region" description="Helical" evidence="1">
    <location>
        <begin position="221"/>
        <end position="241"/>
    </location>
</feature>